<feature type="domain" description="Acyl-CoA dehydrogenase/oxidase N-terminal" evidence="7">
    <location>
        <begin position="7"/>
        <end position="84"/>
    </location>
</feature>
<dbReference type="PANTHER" id="PTHR43884">
    <property type="entry name" value="ACYL-COA DEHYDROGENASE"/>
    <property type="match status" value="1"/>
</dbReference>
<evidence type="ECO:0000256" key="1">
    <source>
        <dbReference type="ARBA" id="ARBA00001974"/>
    </source>
</evidence>
<dbReference type="Gene3D" id="1.20.140.10">
    <property type="entry name" value="Butyryl-CoA Dehydrogenase, subunit A, domain 3"/>
    <property type="match status" value="1"/>
</dbReference>
<gene>
    <name evidence="8" type="ORF">ATK30_0060</name>
</gene>
<dbReference type="Pfam" id="PF00441">
    <property type="entry name" value="Acyl-CoA_dh_1"/>
    <property type="match status" value="1"/>
</dbReference>
<dbReference type="InterPro" id="IPR037069">
    <property type="entry name" value="AcylCoA_DH/ox_N_sf"/>
</dbReference>
<evidence type="ECO:0000256" key="3">
    <source>
        <dbReference type="ARBA" id="ARBA00022630"/>
    </source>
</evidence>
<dbReference type="Gene3D" id="1.10.540.10">
    <property type="entry name" value="Acyl-CoA dehydrogenase/oxidase, N-terminal domain"/>
    <property type="match status" value="1"/>
</dbReference>
<dbReference type="GO" id="GO:0003995">
    <property type="term" value="F:acyl-CoA dehydrogenase activity"/>
    <property type="evidence" value="ECO:0007669"/>
    <property type="project" value="TreeGrafter"/>
</dbReference>
<protein>
    <submittedName>
        <fullName evidence="8">Alkylation response protein AidB-like acyl-CoA dehydrogenase</fullName>
    </submittedName>
</protein>
<organism evidence="8 9">
    <name type="scientific">Amycolatopsis echigonensis</name>
    <dbReference type="NCBI Taxonomy" id="2576905"/>
    <lineage>
        <taxon>Bacteria</taxon>
        <taxon>Bacillati</taxon>
        <taxon>Actinomycetota</taxon>
        <taxon>Actinomycetes</taxon>
        <taxon>Pseudonocardiales</taxon>
        <taxon>Pseudonocardiaceae</taxon>
        <taxon>Amycolatopsis</taxon>
    </lineage>
</organism>
<sequence>MSMPLSAEQHELVAVARKLLAGPAGSLPPAWEARDAGADRALWRSLGELGLLGLGVAEDRGGSGGGMRELCLVAEQVGIAVARIPFSGAAAVLAFDHEHADAVARGSVLAIPAWETFPVVPGRRAAALELTGSTVDGELRSVGFGMDADLVLAFAGDTPVLVDLAGPGVARSPREAFDVTEPVASIRLTRAAATVLAPVEYAPRTLTVVAAELVGTGQRALDGAVEYAKQRHQFGRAIGSFQAIKHLLADRHVQLDGTRLLVERAAAAIDEGRPDAELAARTALAAATEAAQRAAGDALQVHGGIGFTWEHPSHVFLKRTRARRSLFGSPARQLDSLGARLFAAPTGG</sequence>
<evidence type="ECO:0000259" key="6">
    <source>
        <dbReference type="Pfam" id="PF00441"/>
    </source>
</evidence>
<dbReference type="PANTHER" id="PTHR43884:SF20">
    <property type="entry name" value="ACYL-COA DEHYDROGENASE FADE28"/>
    <property type="match status" value="1"/>
</dbReference>
<evidence type="ECO:0000256" key="4">
    <source>
        <dbReference type="ARBA" id="ARBA00022827"/>
    </source>
</evidence>
<keyword evidence="4" id="KW-0274">FAD</keyword>
<keyword evidence="9" id="KW-1185">Reference proteome</keyword>
<evidence type="ECO:0000256" key="2">
    <source>
        <dbReference type="ARBA" id="ARBA00009347"/>
    </source>
</evidence>
<keyword evidence="5" id="KW-0560">Oxidoreductase</keyword>
<keyword evidence="3" id="KW-0285">Flavoprotein</keyword>
<dbReference type="InterPro" id="IPR009100">
    <property type="entry name" value="AcylCoA_DH/oxidase_NM_dom_sf"/>
</dbReference>
<dbReference type="InterPro" id="IPR036250">
    <property type="entry name" value="AcylCo_DH-like_C"/>
</dbReference>
<reference evidence="8 9" key="1">
    <citation type="submission" date="2017-12" db="EMBL/GenBank/DDBJ databases">
        <title>Sequencing the genomes of 1000 Actinobacteria strains.</title>
        <authorList>
            <person name="Klenk H.-P."/>
        </authorList>
    </citation>
    <scope>NUCLEOTIDE SEQUENCE [LARGE SCALE GENOMIC DNA]</scope>
    <source>
        <strain evidence="8 9">DSM 45165</strain>
    </source>
</reference>
<dbReference type="Proteomes" id="UP000233750">
    <property type="component" value="Unassembled WGS sequence"/>
</dbReference>
<dbReference type="InterPro" id="IPR013786">
    <property type="entry name" value="AcylCoA_DH/ox_N"/>
</dbReference>
<dbReference type="GO" id="GO:0050660">
    <property type="term" value="F:flavin adenine dinucleotide binding"/>
    <property type="evidence" value="ECO:0007669"/>
    <property type="project" value="InterPro"/>
</dbReference>
<evidence type="ECO:0000313" key="8">
    <source>
        <dbReference type="EMBL" id="PKV99988.1"/>
    </source>
</evidence>
<comment type="caution">
    <text evidence="8">The sequence shown here is derived from an EMBL/GenBank/DDBJ whole genome shotgun (WGS) entry which is preliminary data.</text>
</comment>
<dbReference type="SUPFAM" id="SSF56645">
    <property type="entry name" value="Acyl-CoA dehydrogenase NM domain-like"/>
    <property type="match status" value="1"/>
</dbReference>
<evidence type="ECO:0000313" key="9">
    <source>
        <dbReference type="Proteomes" id="UP000233750"/>
    </source>
</evidence>
<evidence type="ECO:0000256" key="5">
    <source>
        <dbReference type="ARBA" id="ARBA00023002"/>
    </source>
</evidence>
<comment type="cofactor">
    <cofactor evidence="1">
        <name>FAD</name>
        <dbReference type="ChEBI" id="CHEBI:57692"/>
    </cofactor>
</comment>
<proteinExistence type="inferred from homology"/>
<dbReference type="RefSeq" id="WP_158242411.1">
    <property type="nucleotide sequence ID" value="NZ_PJMY01000001.1"/>
</dbReference>
<dbReference type="EMBL" id="PJMY01000001">
    <property type="protein sequence ID" value="PKV99988.1"/>
    <property type="molecule type" value="Genomic_DNA"/>
</dbReference>
<feature type="domain" description="Acyl-CoA dehydrogenase/oxidase C-terminal" evidence="6">
    <location>
        <begin position="208"/>
        <end position="341"/>
    </location>
</feature>
<dbReference type="Pfam" id="PF02771">
    <property type="entry name" value="Acyl-CoA_dh_N"/>
    <property type="match status" value="1"/>
</dbReference>
<dbReference type="InterPro" id="IPR009075">
    <property type="entry name" value="AcylCo_DH/oxidase_C"/>
</dbReference>
<name>A0A2N3X1K6_9PSEU</name>
<accession>A0A2N3X1K6</accession>
<dbReference type="AlphaFoldDB" id="A0A2N3X1K6"/>
<dbReference type="SUPFAM" id="SSF47203">
    <property type="entry name" value="Acyl-CoA dehydrogenase C-terminal domain-like"/>
    <property type="match status" value="1"/>
</dbReference>
<dbReference type="OrthoDB" id="4607453at2"/>
<comment type="similarity">
    <text evidence="2">Belongs to the acyl-CoA dehydrogenase family.</text>
</comment>
<evidence type="ECO:0000259" key="7">
    <source>
        <dbReference type="Pfam" id="PF02771"/>
    </source>
</evidence>